<keyword evidence="4" id="KW-0808">Transferase</keyword>
<comment type="function">
    <text evidence="6">Catalyzes the glycosylation of 4,4'-diaponeurosporenoate, i.e. the esterification of glucose at the C1'' position with the carboxyl group of 4,4'-diaponeurosporenic acid, to form glycosyl-4,4'-diaponeurosporenoate. This is a step in the biosynthesis of staphyloxanthin, an orange pigment present in most staphylococci strains.</text>
</comment>
<dbReference type="Gene3D" id="3.90.550.10">
    <property type="entry name" value="Spore Coat Polysaccharide Biosynthesis Protein SpsA, Chain A"/>
    <property type="match status" value="1"/>
</dbReference>
<evidence type="ECO:0000256" key="7">
    <source>
        <dbReference type="ARBA" id="ARBA00037904"/>
    </source>
</evidence>
<dbReference type="AlphaFoldDB" id="A0A8J7E0L0"/>
<name>A0A8J7E0L0_9CYAN</name>
<protein>
    <recommendedName>
        <fullName evidence="9">4,4'-diaponeurosporenoate glycosyltransferase</fullName>
    </recommendedName>
</protein>
<evidence type="ECO:0000256" key="2">
    <source>
        <dbReference type="ARBA" id="ARBA00022475"/>
    </source>
</evidence>
<evidence type="ECO:0000313" key="12">
    <source>
        <dbReference type="Proteomes" id="UP000654482"/>
    </source>
</evidence>
<dbReference type="Pfam" id="PF00535">
    <property type="entry name" value="Glycos_transf_2"/>
    <property type="match status" value="1"/>
</dbReference>
<evidence type="ECO:0000256" key="4">
    <source>
        <dbReference type="ARBA" id="ARBA00022679"/>
    </source>
</evidence>
<dbReference type="InterPro" id="IPR001173">
    <property type="entry name" value="Glyco_trans_2-like"/>
</dbReference>
<accession>A0A8J7E0L0</accession>
<evidence type="ECO:0000256" key="3">
    <source>
        <dbReference type="ARBA" id="ARBA00022676"/>
    </source>
</evidence>
<comment type="subcellular location">
    <subcellularLocation>
        <location evidence="1">Cell membrane</location>
    </subcellularLocation>
</comment>
<evidence type="ECO:0000256" key="8">
    <source>
        <dbReference type="ARBA" id="ARBA00038120"/>
    </source>
</evidence>
<dbReference type="GO" id="GO:0005886">
    <property type="term" value="C:plasma membrane"/>
    <property type="evidence" value="ECO:0007669"/>
    <property type="project" value="UniProtKB-SubCell"/>
</dbReference>
<comment type="caution">
    <text evidence="11">The sequence shown here is derived from an EMBL/GenBank/DDBJ whole genome shotgun (WGS) entry which is preliminary data.</text>
</comment>
<feature type="domain" description="Glycosyltransferase 2-like" evidence="10">
    <location>
        <begin position="34"/>
        <end position="184"/>
    </location>
</feature>
<evidence type="ECO:0000259" key="10">
    <source>
        <dbReference type="Pfam" id="PF00535"/>
    </source>
</evidence>
<comment type="pathway">
    <text evidence="7">Carotenoid biosynthesis; staphyloxanthin biosynthesis; staphyloxanthin from farnesyl diphosphate: step 4/5.</text>
</comment>
<evidence type="ECO:0000313" key="11">
    <source>
        <dbReference type="EMBL" id="MBE9118038.1"/>
    </source>
</evidence>
<reference evidence="11" key="1">
    <citation type="submission" date="2020-10" db="EMBL/GenBank/DDBJ databases">
        <authorList>
            <person name="Castelo-Branco R."/>
            <person name="Eusebio N."/>
            <person name="Adriana R."/>
            <person name="Vieira A."/>
            <person name="Brugerolle De Fraissinette N."/>
            <person name="Rezende De Castro R."/>
            <person name="Schneider M.P."/>
            <person name="Vasconcelos V."/>
            <person name="Leao P.N."/>
        </authorList>
    </citation>
    <scope>NUCLEOTIDE SEQUENCE</scope>
    <source>
        <strain evidence="11">LEGE 07157</strain>
    </source>
</reference>
<keyword evidence="5" id="KW-0472">Membrane</keyword>
<dbReference type="PANTHER" id="PTHR43646">
    <property type="entry name" value="GLYCOSYLTRANSFERASE"/>
    <property type="match status" value="1"/>
</dbReference>
<dbReference type="Proteomes" id="UP000654482">
    <property type="component" value="Unassembled WGS sequence"/>
</dbReference>
<organism evidence="11 12">
    <name type="scientific">Lusitaniella coriacea LEGE 07157</name>
    <dbReference type="NCBI Taxonomy" id="945747"/>
    <lineage>
        <taxon>Bacteria</taxon>
        <taxon>Bacillati</taxon>
        <taxon>Cyanobacteriota</taxon>
        <taxon>Cyanophyceae</taxon>
        <taxon>Spirulinales</taxon>
        <taxon>Lusitaniellaceae</taxon>
        <taxon>Lusitaniella</taxon>
    </lineage>
</organism>
<keyword evidence="3" id="KW-0328">Glycosyltransferase</keyword>
<evidence type="ECO:0000256" key="1">
    <source>
        <dbReference type="ARBA" id="ARBA00004236"/>
    </source>
</evidence>
<comment type="similarity">
    <text evidence="8">Belongs to the glycosyltransferase 2 family. CrtQ subfamily.</text>
</comment>
<keyword evidence="12" id="KW-1185">Reference proteome</keyword>
<evidence type="ECO:0000256" key="9">
    <source>
        <dbReference type="ARBA" id="ARBA00040345"/>
    </source>
</evidence>
<dbReference type="RefSeq" id="WP_194031124.1">
    <property type="nucleotide sequence ID" value="NZ_JADEWZ010000036.1"/>
</dbReference>
<keyword evidence="2" id="KW-1003">Cell membrane</keyword>
<dbReference type="PANTHER" id="PTHR43646:SF2">
    <property type="entry name" value="GLYCOSYLTRANSFERASE 2-LIKE DOMAIN-CONTAINING PROTEIN"/>
    <property type="match status" value="1"/>
</dbReference>
<evidence type="ECO:0000256" key="5">
    <source>
        <dbReference type="ARBA" id="ARBA00023136"/>
    </source>
</evidence>
<dbReference type="EMBL" id="JADEWZ010000036">
    <property type="protein sequence ID" value="MBE9118038.1"/>
    <property type="molecule type" value="Genomic_DNA"/>
</dbReference>
<dbReference type="SUPFAM" id="SSF53448">
    <property type="entry name" value="Nucleotide-diphospho-sugar transferases"/>
    <property type="match status" value="1"/>
</dbReference>
<evidence type="ECO:0000256" key="6">
    <source>
        <dbReference type="ARBA" id="ARBA00037281"/>
    </source>
</evidence>
<dbReference type="GO" id="GO:0016757">
    <property type="term" value="F:glycosyltransferase activity"/>
    <property type="evidence" value="ECO:0007669"/>
    <property type="project" value="UniProtKB-KW"/>
</dbReference>
<gene>
    <name evidence="11" type="ORF">IQ249_19260</name>
</gene>
<sequence>MPTLAAKSLPISLQAASLPPLTTAPPLKACRVCCVVPIRNEVEHLPAMLRALAQQVDSHRQPLDPESYEVLLLANNCNDGSGEVARSLGKIYPQLQLHVIEVTLPKSQANVGYARRLVMNEAYRRLSLLGRSRGIIASTDGDTEVSPTWLSSLLKEFDRKVDAVGGRILTRRTAAGENPKATSLYFLRYVAYQYLTAQLEAFLDPLSHDDLPRHHQYFGANLAVSAEMYGRVGGIPEDAPLEEDVALYRRLQQADAKIRHSPHVRVITSARQVGRVNGSSLAHRLRYLSQVSRQGQSIFVESPWLTEARILARNRLRQIWTRLNSENGRDLMKNQILIKVLANRLELAKAYLQQEIESAPTFGLLMESIESYQKQQLDASVWYYKGAEISLANMHLRQRLRSLQQPSAEVSKVWIARTKFRLSLETFKQVQSIPLFSLTD</sequence>
<dbReference type="InterPro" id="IPR029044">
    <property type="entry name" value="Nucleotide-diphossugar_trans"/>
</dbReference>
<proteinExistence type="inferred from homology"/>